<dbReference type="OrthoDB" id="1427655at2"/>
<evidence type="ECO:0008006" key="3">
    <source>
        <dbReference type="Google" id="ProtNLM"/>
    </source>
</evidence>
<sequence>MRKWLFLLFVIQCSWSQNEPVWLEGLVVSELRNELANINVSNIVTNATVMTNETGRFRIPVQLNEALKISAVGYEEQFVKIDEALYKKKQLVVKLRAAVYNLDEVRVVKLDAQKMGIIDYKPKHYTPAERKLRTAGQFSPWQILMIPLGGMPLDPMINAITGRTAMLKKELEVERKELALAALTTKLDSLYFADQLHLAPDQVKAFQYYAVENAEVRALVKSDNLIPLKFKLSQLLVEFLKPKESDEKK</sequence>
<dbReference type="SUPFAM" id="SSF49464">
    <property type="entry name" value="Carboxypeptidase regulatory domain-like"/>
    <property type="match status" value="1"/>
</dbReference>
<dbReference type="EMBL" id="SBKN01000001">
    <property type="protein sequence ID" value="RXR23965.1"/>
    <property type="molecule type" value="Genomic_DNA"/>
</dbReference>
<proteinExistence type="predicted"/>
<gene>
    <name evidence="1" type="ORF">EQG61_00560</name>
</gene>
<reference evidence="2" key="1">
    <citation type="submission" date="2019-01" db="EMBL/GenBank/DDBJ databases">
        <title>Cytophagaceae bacterium strain CAR-16.</title>
        <authorList>
            <person name="Chen W.-M."/>
        </authorList>
    </citation>
    <scope>NUCLEOTIDE SEQUENCE [LARGE SCALE GENOMIC DNA]</scope>
    <source>
        <strain evidence="2">WWJ-16</strain>
    </source>
</reference>
<accession>A0A4Q1KAM7</accession>
<evidence type="ECO:0000313" key="2">
    <source>
        <dbReference type="Proteomes" id="UP000289857"/>
    </source>
</evidence>
<comment type="caution">
    <text evidence="1">The sequence shown here is derived from an EMBL/GenBank/DDBJ whole genome shotgun (WGS) entry which is preliminary data.</text>
</comment>
<evidence type="ECO:0000313" key="1">
    <source>
        <dbReference type="EMBL" id="RXR23965.1"/>
    </source>
</evidence>
<protein>
    <recommendedName>
        <fullName evidence="3">Carboxypeptidase-like regulatory domain-containing protein</fullName>
    </recommendedName>
</protein>
<organism evidence="1 2">
    <name type="scientific">Flavobacterium stagni</name>
    <dbReference type="NCBI Taxonomy" id="2506421"/>
    <lineage>
        <taxon>Bacteria</taxon>
        <taxon>Pseudomonadati</taxon>
        <taxon>Bacteroidota</taxon>
        <taxon>Flavobacteriia</taxon>
        <taxon>Flavobacteriales</taxon>
        <taxon>Flavobacteriaceae</taxon>
        <taxon>Flavobacterium</taxon>
    </lineage>
</organism>
<dbReference type="InterPro" id="IPR008969">
    <property type="entry name" value="CarboxyPept-like_regulatory"/>
</dbReference>
<dbReference type="Pfam" id="PF13715">
    <property type="entry name" value="CarbopepD_reg_2"/>
    <property type="match status" value="1"/>
</dbReference>
<dbReference type="RefSeq" id="WP_129459930.1">
    <property type="nucleotide sequence ID" value="NZ_SBKN01000001.1"/>
</dbReference>
<dbReference type="AlphaFoldDB" id="A0A4Q1KAM7"/>
<dbReference type="Proteomes" id="UP000289857">
    <property type="component" value="Unassembled WGS sequence"/>
</dbReference>
<name>A0A4Q1KAM7_9FLAO</name>
<keyword evidence="2" id="KW-1185">Reference proteome</keyword>